<dbReference type="Proteomes" id="UP000528595">
    <property type="component" value="Unassembled WGS sequence"/>
</dbReference>
<sequence>MTVDTLPIDPVLPPNFDDTPNDERPVDQLDMWWDRPYALSTPSGAFDVRCLDGGCHDRSTHLGTAPTIESAVELANKKLAWWIAVRSRAVLQINGDGRNDLVRPASRPDREPEVILTNCTREAAAAWIDANELR</sequence>
<proteinExistence type="predicted"/>
<name>A0AB73H1W7_9XANT</name>
<evidence type="ECO:0000313" key="2">
    <source>
        <dbReference type="EMBL" id="MBB5672345.1"/>
    </source>
</evidence>
<protein>
    <submittedName>
        <fullName evidence="2">Uncharacterized protein</fullName>
    </submittedName>
</protein>
<dbReference type="EMBL" id="JACIIQ010000022">
    <property type="protein sequence ID" value="MBB5672345.1"/>
    <property type="molecule type" value="Genomic_DNA"/>
</dbReference>
<accession>A0AB73H1W7</accession>
<gene>
    <name evidence="2" type="ORF">FHR65_003943</name>
</gene>
<comment type="caution">
    <text evidence="2">The sequence shown here is derived from an EMBL/GenBank/DDBJ whole genome shotgun (WGS) entry which is preliminary data.</text>
</comment>
<dbReference type="RefSeq" id="WP_184578583.1">
    <property type="nucleotide sequence ID" value="NZ_JACIIQ010000022.1"/>
</dbReference>
<dbReference type="AlphaFoldDB" id="A0AB73H1W7"/>
<feature type="region of interest" description="Disordered" evidence="1">
    <location>
        <begin position="1"/>
        <end position="23"/>
    </location>
</feature>
<organism evidence="2">
    <name type="scientific">Xanthomonas arboricola</name>
    <dbReference type="NCBI Taxonomy" id="56448"/>
    <lineage>
        <taxon>Bacteria</taxon>
        <taxon>Pseudomonadati</taxon>
        <taxon>Pseudomonadota</taxon>
        <taxon>Gammaproteobacteria</taxon>
        <taxon>Lysobacterales</taxon>
        <taxon>Lysobacteraceae</taxon>
        <taxon>Xanthomonas</taxon>
    </lineage>
</organism>
<reference evidence="2" key="1">
    <citation type="submission" date="2020-08" db="EMBL/GenBank/DDBJ databases">
        <title>Studying the diversity of plant-associated saprophytic bacteria and their role in host health and plant-pathogen interactions.</title>
        <authorList>
            <person name="Potnis N."/>
        </authorList>
    </citation>
    <scope>NUCLEOTIDE SEQUENCE</scope>
    <source>
        <strain evidence="2">F21</strain>
    </source>
</reference>
<evidence type="ECO:0000256" key="1">
    <source>
        <dbReference type="SAM" id="MobiDB-lite"/>
    </source>
</evidence>